<keyword evidence="1" id="KW-0547">Nucleotide-binding</keyword>
<dbReference type="CDD" id="cd17933">
    <property type="entry name" value="DEXSc_RecD-like"/>
    <property type="match status" value="1"/>
</dbReference>
<keyword evidence="2" id="KW-0067">ATP-binding</keyword>
<evidence type="ECO:0000259" key="3">
    <source>
        <dbReference type="Pfam" id="PF13538"/>
    </source>
</evidence>
<evidence type="ECO:0000313" key="5">
    <source>
        <dbReference type="Proteomes" id="UP000662783"/>
    </source>
</evidence>
<dbReference type="InterPro" id="IPR027417">
    <property type="entry name" value="P-loop_NTPase"/>
</dbReference>
<dbReference type="PANTHER" id="PTHR43788:SF6">
    <property type="entry name" value="DNA HELICASE B"/>
    <property type="match status" value="1"/>
</dbReference>
<dbReference type="GO" id="GO:0003678">
    <property type="term" value="F:DNA helicase activity"/>
    <property type="evidence" value="ECO:0007669"/>
    <property type="project" value="UniProtKB-ARBA"/>
</dbReference>
<dbReference type="KEGG" id="fuv:JR347_08340"/>
<proteinExistence type="predicted"/>
<dbReference type="RefSeq" id="WP_205723593.1">
    <property type="nucleotide sequence ID" value="NZ_CP070608.1"/>
</dbReference>
<dbReference type="CDD" id="cd18809">
    <property type="entry name" value="SF1_C_RecD"/>
    <property type="match status" value="1"/>
</dbReference>
<keyword evidence="5" id="KW-1185">Reference proteome</keyword>
<feature type="domain" description="UvrD-like helicase C-terminal" evidence="3">
    <location>
        <begin position="402"/>
        <end position="453"/>
    </location>
</feature>
<protein>
    <submittedName>
        <fullName evidence="4">AAA family ATPase</fullName>
    </submittedName>
</protein>
<dbReference type="PANTHER" id="PTHR43788">
    <property type="entry name" value="DNA2/NAM7 HELICASE FAMILY MEMBER"/>
    <property type="match status" value="1"/>
</dbReference>
<dbReference type="AlphaFoldDB" id="A0A974WKV8"/>
<name>A0A974WKV8_9BACT</name>
<reference evidence="4" key="1">
    <citation type="submission" date="2021-02" db="EMBL/GenBank/DDBJ databases">
        <title>Fulvivirga sp. S481 isolated from sea water.</title>
        <authorList>
            <person name="Bae S.S."/>
            <person name="Baek K."/>
        </authorList>
    </citation>
    <scope>NUCLEOTIDE SEQUENCE</scope>
    <source>
        <strain evidence="4">S481</strain>
    </source>
</reference>
<dbReference type="EMBL" id="CP070608">
    <property type="protein sequence ID" value="QSE99082.1"/>
    <property type="molecule type" value="Genomic_DNA"/>
</dbReference>
<dbReference type="InterPro" id="IPR050534">
    <property type="entry name" value="Coronavir_polyprotein_1ab"/>
</dbReference>
<evidence type="ECO:0000256" key="2">
    <source>
        <dbReference type="ARBA" id="ARBA00022840"/>
    </source>
</evidence>
<accession>A0A974WKV8</accession>
<dbReference type="Pfam" id="PF13604">
    <property type="entry name" value="AAA_30"/>
    <property type="match status" value="1"/>
</dbReference>
<gene>
    <name evidence="4" type="ORF">JR347_08340</name>
</gene>
<dbReference type="InterPro" id="IPR027785">
    <property type="entry name" value="UvrD-like_helicase_C"/>
</dbReference>
<dbReference type="GO" id="GO:0005524">
    <property type="term" value="F:ATP binding"/>
    <property type="evidence" value="ECO:0007669"/>
    <property type="project" value="UniProtKB-KW"/>
</dbReference>
<dbReference type="Gene3D" id="3.40.50.300">
    <property type="entry name" value="P-loop containing nucleotide triphosphate hydrolases"/>
    <property type="match status" value="2"/>
</dbReference>
<evidence type="ECO:0000256" key="1">
    <source>
        <dbReference type="ARBA" id="ARBA00022741"/>
    </source>
</evidence>
<organism evidence="4 5">
    <name type="scientific">Fulvivirga lutea</name>
    <dbReference type="NCBI Taxonomy" id="2810512"/>
    <lineage>
        <taxon>Bacteria</taxon>
        <taxon>Pseudomonadati</taxon>
        <taxon>Bacteroidota</taxon>
        <taxon>Cytophagia</taxon>
        <taxon>Cytophagales</taxon>
        <taxon>Fulvivirgaceae</taxon>
        <taxon>Fulvivirga</taxon>
    </lineage>
</organism>
<dbReference type="SUPFAM" id="SSF52540">
    <property type="entry name" value="P-loop containing nucleoside triphosphate hydrolases"/>
    <property type="match status" value="1"/>
</dbReference>
<evidence type="ECO:0000313" key="4">
    <source>
        <dbReference type="EMBL" id="QSE99082.1"/>
    </source>
</evidence>
<dbReference type="Proteomes" id="UP000662783">
    <property type="component" value="Chromosome"/>
</dbReference>
<sequence>MPKPSEILKQKFPFEPTSDQARVFEAIDTLIDLKDALVIKGYAGTGKTTLISTLVQVLPLFNYKYVLLAPTGRAAKVMASYSGRMAFTIHKRIYKQANKDASGPVFKRQKNYSKKTIFIIDESSMINEDVGFGKKGLLTDLMEYVFSEPTNKLILVGDNAQLPPVGQIDSPALDINVLTSDYKLDVVEVLLTEVMRQELESGILYNATNLRQELANKAPKVGIDISFSDIFKMTGQKLEDGIRYAYDNEGVENTAILCRSNKNANAYNQYIRNRIFFYDSEIEAGEYLMIVRNNYLFGPEEIGGGFLANGDFVEVMKIVSFEEMHGFRFATLELRLTDYPDLRAFEAKVILDTLHSETPALIQEQNEALYQSVALDYADLKQKDKKEAMKTDPYLNALQIKFAYAITCHKAQGGQWPLVFVDQGYLKEETVDHDFIRWLYTAITRATKQLFLVNFNRQFFVKSYQKS</sequence>
<dbReference type="Pfam" id="PF13538">
    <property type="entry name" value="UvrD_C_2"/>
    <property type="match status" value="1"/>
</dbReference>